<gene>
    <name evidence="10" type="ORF">ECRASSUSDP1_LOCUS3006</name>
</gene>
<dbReference type="PROSITE" id="PS00039">
    <property type="entry name" value="DEAD_ATP_HELICASE"/>
    <property type="match status" value="1"/>
</dbReference>
<name>A0AAD1X5M6_EUPCR</name>
<keyword evidence="2 6" id="KW-0547">Nucleotide-binding</keyword>
<feature type="compositionally biased region" description="Basic and acidic residues" evidence="7">
    <location>
        <begin position="390"/>
        <end position="401"/>
    </location>
</feature>
<dbReference type="SMART" id="SM00487">
    <property type="entry name" value="DEXDc"/>
    <property type="match status" value="1"/>
</dbReference>
<dbReference type="Pfam" id="PF00271">
    <property type="entry name" value="Helicase_C"/>
    <property type="match status" value="1"/>
</dbReference>
<feature type="region of interest" description="Disordered" evidence="7">
    <location>
        <begin position="457"/>
        <end position="481"/>
    </location>
</feature>
<dbReference type="PROSITE" id="PS51194">
    <property type="entry name" value="HELICASE_CTER"/>
    <property type="match status" value="1"/>
</dbReference>
<dbReference type="GO" id="GO:0003724">
    <property type="term" value="F:RNA helicase activity"/>
    <property type="evidence" value="ECO:0007669"/>
    <property type="project" value="UniProtKB-EC"/>
</dbReference>
<keyword evidence="11" id="KW-1185">Reference proteome</keyword>
<comment type="similarity">
    <text evidence="6">Belongs to the DEAD box helicase family.</text>
</comment>
<feature type="region of interest" description="Disordered" evidence="7">
    <location>
        <begin position="390"/>
        <end position="417"/>
    </location>
</feature>
<dbReference type="GO" id="GO:0016787">
    <property type="term" value="F:hydrolase activity"/>
    <property type="evidence" value="ECO:0007669"/>
    <property type="project" value="UniProtKB-KW"/>
</dbReference>
<dbReference type="GO" id="GO:0003676">
    <property type="term" value="F:nucleic acid binding"/>
    <property type="evidence" value="ECO:0007669"/>
    <property type="project" value="InterPro"/>
</dbReference>
<keyword evidence="5 6" id="KW-0067">ATP-binding</keyword>
<dbReference type="SUPFAM" id="SSF52540">
    <property type="entry name" value="P-loop containing nucleoside triphosphate hydrolases"/>
    <property type="match status" value="1"/>
</dbReference>
<evidence type="ECO:0000256" key="2">
    <source>
        <dbReference type="ARBA" id="ARBA00022741"/>
    </source>
</evidence>
<evidence type="ECO:0000256" key="5">
    <source>
        <dbReference type="ARBA" id="ARBA00022840"/>
    </source>
</evidence>
<dbReference type="EC" id="3.6.4.13" evidence="1"/>
<evidence type="ECO:0000259" key="8">
    <source>
        <dbReference type="PROSITE" id="PS51192"/>
    </source>
</evidence>
<dbReference type="InterPro" id="IPR001650">
    <property type="entry name" value="Helicase_C-like"/>
</dbReference>
<dbReference type="GO" id="GO:0005524">
    <property type="term" value="F:ATP binding"/>
    <property type="evidence" value="ECO:0007669"/>
    <property type="project" value="UniProtKB-KW"/>
</dbReference>
<dbReference type="EMBL" id="CAMPGE010002882">
    <property type="protein sequence ID" value="CAI2361694.1"/>
    <property type="molecule type" value="Genomic_DNA"/>
</dbReference>
<dbReference type="Pfam" id="PF00270">
    <property type="entry name" value="DEAD"/>
    <property type="match status" value="1"/>
</dbReference>
<comment type="caution">
    <text evidence="10">The sequence shown here is derived from an EMBL/GenBank/DDBJ whole genome shotgun (WGS) entry which is preliminary data.</text>
</comment>
<dbReference type="InterPro" id="IPR000629">
    <property type="entry name" value="RNA-helicase_DEAD-box_CS"/>
</dbReference>
<proteinExistence type="inferred from homology"/>
<dbReference type="InterPro" id="IPR027417">
    <property type="entry name" value="P-loop_NTPase"/>
</dbReference>
<dbReference type="SMART" id="SM00490">
    <property type="entry name" value="HELICc"/>
    <property type="match status" value="1"/>
</dbReference>
<evidence type="ECO:0000256" key="1">
    <source>
        <dbReference type="ARBA" id="ARBA00012552"/>
    </source>
</evidence>
<dbReference type="PROSITE" id="PS51192">
    <property type="entry name" value="HELICASE_ATP_BIND_1"/>
    <property type="match status" value="1"/>
</dbReference>
<keyword evidence="3 6" id="KW-0378">Hydrolase</keyword>
<dbReference type="Gene3D" id="3.40.50.300">
    <property type="entry name" value="P-loop containing nucleotide triphosphate hydrolases"/>
    <property type="match status" value="2"/>
</dbReference>
<keyword evidence="4 6" id="KW-0347">Helicase</keyword>
<dbReference type="AlphaFoldDB" id="A0AAD1X5M6"/>
<evidence type="ECO:0000313" key="11">
    <source>
        <dbReference type="Proteomes" id="UP001295684"/>
    </source>
</evidence>
<dbReference type="InterPro" id="IPR011545">
    <property type="entry name" value="DEAD/DEAH_box_helicase_dom"/>
</dbReference>
<organism evidence="10 11">
    <name type="scientific">Euplotes crassus</name>
    <dbReference type="NCBI Taxonomy" id="5936"/>
    <lineage>
        <taxon>Eukaryota</taxon>
        <taxon>Sar</taxon>
        <taxon>Alveolata</taxon>
        <taxon>Ciliophora</taxon>
        <taxon>Intramacronucleata</taxon>
        <taxon>Spirotrichea</taxon>
        <taxon>Hypotrichia</taxon>
        <taxon>Euplotida</taxon>
        <taxon>Euplotidae</taxon>
        <taxon>Moneuplotes</taxon>
    </lineage>
</organism>
<accession>A0AAD1X5M6</accession>
<dbReference type="InterPro" id="IPR014001">
    <property type="entry name" value="Helicase_ATP-bd"/>
</dbReference>
<sequence length="509" mass="56458">MTRAGFTKPTAIQSKGWPIIQSGNDLVGIADTGSGKTLCYLLPGIVHIMAQDLVQPGDSPIMLVIVPTRELCTQVEKECRRFASVCKVSTMCVYGGVSRTEQLQTYQRGVDIMVATPGRLLDFLTTKEMNLSRITYLVLDEADKMLDMGFEKDLKQISTQIRPDRQTLLFSATWPIGVQQLAKKYCYETPKEIKIGSNDLTVNDRITQNIYVIQESEKLSKLVDILCKIAPGSKTIIFCGTKQGCQDLSSALGKYNCSNIVMHGDIPQDERESIVRQFKGQFVNILIATDLVSRGIHIPDVNYVINYDFPTKIETYVHRIGRTGRAGATGVSHTLFTTKSIAFAPELGDIMTRAKQKINPEFQELIDQANNNKSDNILAKLREGLQSKVSQIEEEKKEGSEAKNGTKKSINPEVASLKDAERIQSEIVKKEQASPKMSLNQVSSMLAVKPKMIFKASPKSETKTQSKAHKPALPGLPMLHCPAPKLHKIPTVALNMQTKSQSKAKWGKK</sequence>
<feature type="domain" description="Helicase C-terminal" evidence="9">
    <location>
        <begin position="221"/>
        <end position="366"/>
    </location>
</feature>
<evidence type="ECO:0000256" key="7">
    <source>
        <dbReference type="SAM" id="MobiDB-lite"/>
    </source>
</evidence>
<reference evidence="10" key="1">
    <citation type="submission" date="2023-07" db="EMBL/GenBank/DDBJ databases">
        <authorList>
            <consortium name="AG Swart"/>
            <person name="Singh M."/>
            <person name="Singh A."/>
            <person name="Seah K."/>
            <person name="Emmerich C."/>
        </authorList>
    </citation>
    <scope>NUCLEOTIDE SEQUENCE</scope>
    <source>
        <strain evidence="10">DP1</strain>
    </source>
</reference>
<feature type="domain" description="Helicase ATP-binding" evidence="8">
    <location>
        <begin position="17"/>
        <end position="192"/>
    </location>
</feature>
<protein>
    <recommendedName>
        <fullName evidence="1">RNA helicase</fullName>
        <ecNumber evidence="1">3.6.4.13</ecNumber>
    </recommendedName>
</protein>
<evidence type="ECO:0000313" key="10">
    <source>
        <dbReference type="EMBL" id="CAI2361694.1"/>
    </source>
</evidence>
<dbReference type="Proteomes" id="UP001295684">
    <property type="component" value="Unassembled WGS sequence"/>
</dbReference>
<dbReference type="CDD" id="cd18787">
    <property type="entry name" value="SF2_C_DEAD"/>
    <property type="match status" value="1"/>
</dbReference>
<evidence type="ECO:0000256" key="6">
    <source>
        <dbReference type="RuleBase" id="RU000492"/>
    </source>
</evidence>
<evidence type="ECO:0000256" key="3">
    <source>
        <dbReference type="ARBA" id="ARBA00022801"/>
    </source>
</evidence>
<evidence type="ECO:0000256" key="4">
    <source>
        <dbReference type="ARBA" id="ARBA00022806"/>
    </source>
</evidence>
<dbReference type="PANTHER" id="PTHR47958">
    <property type="entry name" value="ATP-DEPENDENT RNA HELICASE DBP3"/>
    <property type="match status" value="1"/>
</dbReference>
<evidence type="ECO:0000259" key="9">
    <source>
        <dbReference type="PROSITE" id="PS51194"/>
    </source>
</evidence>